<dbReference type="Gene3D" id="1.20.120.1630">
    <property type="match status" value="1"/>
</dbReference>
<gene>
    <name evidence="12" type="ORF">TGCOUG_306470</name>
</gene>
<feature type="compositionally biased region" description="Basic and acidic residues" evidence="11">
    <location>
        <begin position="124"/>
        <end position="135"/>
    </location>
</feature>
<comment type="caution">
    <text evidence="10">Lacks conserved residue(s) required for the propagation of feature annotation.</text>
</comment>
<dbReference type="GO" id="GO:0004671">
    <property type="term" value="F:protein C-terminal S-isoprenylcysteine carboxyl O-methyltransferase activity"/>
    <property type="evidence" value="ECO:0007669"/>
    <property type="project" value="UniProtKB-EC"/>
</dbReference>
<keyword evidence="5 12" id="KW-0808">Transferase</keyword>
<evidence type="ECO:0000256" key="4">
    <source>
        <dbReference type="ARBA" id="ARBA00022603"/>
    </source>
</evidence>
<evidence type="ECO:0000256" key="3">
    <source>
        <dbReference type="ARBA" id="ARBA00012151"/>
    </source>
</evidence>
<evidence type="ECO:0000256" key="9">
    <source>
        <dbReference type="ARBA" id="ARBA00023136"/>
    </source>
</evidence>
<keyword evidence="6 10" id="KW-0949">S-adenosyl-L-methionine</keyword>
<dbReference type="AlphaFoldDB" id="A0A2G8XMU7"/>
<feature type="region of interest" description="Disordered" evidence="11">
    <location>
        <begin position="1"/>
        <end position="33"/>
    </location>
</feature>
<protein>
    <recommendedName>
        <fullName evidence="3 10">Protein-S-isoprenylcysteine O-methyltransferase</fullName>
        <ecNumber evidence="3 10">2.1.1.100</ecNumber>
    </recommendedName>
</protein>
<dbReference type="GO" id="GO:0032259">
    <property type="term" value="P:methylation"/>
    <property type="evidence" value="ECO:0007669"/>
    <property type="project" value="UniProtKB-KW"/>
</dbReference>
<dbReference type="PANTHER" id="PTHR12714:SF9">
    <property type="entry name" value="PROTEIN-S-ISOPRENYLCYSTEINE O-METHYLTRANSFERASE"/>
    <property type="match status" value="1"/>
</dbReference>
<keyword evidence="8 10" id="KW-1133">Transmembrane helix</keyword>
<feature type="transmembrane region" description="Helical" evidence="10">
    <location>
        <begin position="671"/>
        <end position="699"/>
    </location>
</feature>
<dbReference type="EC" id="2.1.1.100" evidence="3 10"/>
<feature type="transmembrane region" description="Helical" evidence="10">
    <location>
        <begin position="610"/>
        <end position="630"/>
    </location>
</feature>
<evidence type="ECO:0000256" key="8">
    <source>
        <dbReference type="ARBA" id="ARBA00022989"/>
    </source>
</evidence>
<dbReference type="PANTHER" id="PTHR12714">
    <property type="entry name" value="PROTEIN-S ISOPRENYLCYSTEINE O-METHYLTRANSFERASE"/>
    <property type="match status" value="1"/>
</dbReference>
<evidence type="ECO:0000313" key="13">
    <source>
        <dbReference type="Proteomes" id="UP000236343"/>
    </source>
</evidence>
<organism evidence="12 13">
    <name type="scientific">Toxoplasma gondii COUG</name>
    <dbReference type="NCBI Taxonomy" id="1074873"/>
    <lineage>
        <taxon>Eukaryota</taxon>
        <taxon>Sar</taxon>
        <taxon>Alveolata</taxon>
        <taxon>Apicomplexa</taxon>
        <taxon>Conoidasida</taxon>
        <taxon>Coccidia</taxon>
        <taxon>Eucoccidiorida</taxon>
        <taxon>Eimeriorina</taxon>
        <taxon>Sarcocystidae</taxon>
        <taxon>Toxoplasma</taxon>
    </lineage>
</organism>
<dbReference type="EMBL" id="AGQR02003649">
    <property type="protein sequence ID" value="PIL96345.1"/>
    <property type="molecule type" value="Genomic_DNA"/>
</dbReference>
<evidence type="ECO:0000256" key="11">
    <source>
        <dbReference type="SAM" id="MobiDB-lite"/>
    </source>
</evidence>
<feature type="compositionally biased region" description="Acidic residues" evidence="11">
    <location>
        <begin position="323"/>
        <end position="340"/>
    </location>
</feature>
<comment type="similarity">
    <text evidence="2 10">Belongs to the class VI-like SAM-binding methyltransferase superfamily. Isoprenylcysteine carboxyl methyltransferase family.</text>
</comment>
<comment type="catalytic activity">
    <reaction evidence="10">
        <text>[protein]-C-terminal S-[(2E,6E)-farnesyl]-L-cysteine + S-adenosyl-L-methionine = [protein]-C-terminal S-[(2E,6E)-farnesyl]-L-cysteine methyl ester + S-adenosyl-L-homocysteine</text>
        <dbReference type="Rhea" id="RHEA:21672"/>
        <dbReference type="Rhea" id="RHEA-COMP:12125"/>
        <dbReference type="Rhea" id="RHEA-COMP:12126"/>
        <dbReference type="ChEBI" id="CHEBI:57856"/>
        <dbReference type="ChEBI" id="CHEBI:59789"/>
        <dbReference type="ChEBI" id="CHEBI:90510"/>
        <dbReference type="ChEBI" id="CHEBI:90511"/>
        <dbReference type="EC" id="2.1.1.100"/>
    </reaction>
</comment>
<dbReference type="Pfam" id="PF04140">
    <property type="entry name" value="ICMT"/>
    <property type="match status" value="1"/>
</dbReference>
<name>A0A2G8XMU7_TOXGO</name>
<comment type="caution">
    <text evidence="12">The sequence shown here is derived from an EMBL/GenBank/DDBJ whole genome shotgun (WGS) entry which is preliminary data.</text>
</comment>
<keyword evidence="10" id="KW-0256">Endoplasmic reticulum</keyword>
<dbReference type="InterPro" id="IPR007269">
    <property type="entry name" value="ICMT_MeTrfase"/>
</dbReference>
<dbReference type="InterPro" id="IPR025770">
    <property type="entry name" value="PPMT_MeTrfase"/>
</dbReference>
<proteinExistence type="inferred from homology"/>
<evidence type="ECO:0000256" key="5">
    <source>
        <dbReference type="ARBA" id="ARBA00022679"/>
    </source>
</evidence>
<dbReference type="Proteomes" id="UP000236343">
    <property type="component" value="Unassembled WGS sequence"/>
</dbReference>
<reference evidence="12 13" key="1">
    <citation type="journal article" date="2016" name="Nat. Commun.">
        <title>Local admixture of amplified and diversified secreted pathogenesis determinants shapes mosaic Toxoplasma gondii genomes.</title>
        <authorList>
            <person name="Lorenzi H."/>
            <person name="Khan A."/>
            <person name="Behnke M.S."/>
            <person name="Namasivayam S."/>
            <person name="Swapna L.S."/>
            <person name="Hadjithomas M."/>
            <person name="Karamycheva S."/>
            <person name="Pinney D."/>
            <person name="Brunk B.P."/>
            <person name="Ajioka J.W."/>
            <person name="Ajzenberg D."/>
            <person name="Boothroyd J.C."/>
            <person name="Boyle J.P."/>
            <person name="Darde M.L."/>
            <person name="Diaz-Miranda M.A."/>
            <person name="Dubey J.P."/>
            <person name="Fritz H.M."/>
            <person name="Gennari S.M."/>
            <person name="Gregory B.D."/>
            <person name="Kim K."/>
            <person name="Saeij J.P."/>
            <person name="Su C."/>
            <person name="White M.W."/>
            <person name="Zhu X.Q."/>
            <person name="Howe D.K."/>
            <person name="Rosenthal B.M."/>
            <person name="Grigg M.E."/>
            <person name="Parkinson J."/>
            <person name="Liu L."/>
            <person name="Kissinger J.C."/>
            <person name="Roos D.S."/>
            <person name="Sibley L.D."/>
        </authorList>
    </citation>
    <scope>NUCLEOTIDE SEQUENCE [LARGE SCALE GENOMIC DNA]</scope>
    <source>
        <strain evidence="12 13">COUG</strain>
    </source>
</reference>
<feature type="region of interest" description="Disordered" evidence="11">
    <location>
        <begin position="124"/>
        <end position="183"/>
    </location>
</feature>
<keyword evidence="7 10" id="KW-0812">Transmembrane</keyword>
<sequence length="751" mass="80220">MASASPSSWREETSSLDSLSSRAGRKSPVSRLSSSRPYRASSVALLLCFLLGCLLGVHWATQNAGLSAAASSERVVSSLVSAHPLLSSLSFSSLFSHGLPWTAAFHTVPASLLSHIYRAADFETEESRRGEKEHTTVNSSPAARIPRRPHSSRWTSRTPVEAAANESREADSPSSSSSSSPPSSLLSWIVSFLRILSGSGEGQFSASSFCPLNLSWAFFLAAALLPRNAAAPVSEAGIDLSKKRELSPVASRALSLFFDKGEEGEEEDPNAGPLRPLHFQGRGAATAKEKRKLESPPDQKNGGASGKKKTRGQSEQAQKGGGVEEEEAEEVEDEVEEEDGGCERGDGISGGEEAEAREGKKSAVSVCGGVVAVEEVYVQGSILFGLGWIFAFFGAKTVFGCGPLWVQVEGLFLFLVSLHHLTEFFFVFFYHPQSLSVDSFLLNNTCAYTLALVLSVAELRLRASLLRGGREPEAGPVEETPVNLLRDTLASASLLLRRCLAWIGDSEQAGDTRTRASHSQTWSGSPPASLSSFSDSSLSSSLSSFSSFSSSSFFSSMSSPSPRSSLSLASMPSPFLEGSNVESSCLRETAGVLAGAERGRLGGAGVVDSLASLLSLLGLLLACGGLLLRLCAFATAGRNFTHQIATTRRPSHALVTRGVYGVYRHPAYTGWFYWAVGSQVAIGNVVCMLLFAAVSFVFFRDRILYEEQLLETMFPGTYCAYRAATPRLGIPLLQAAVRRVQVKKTPGTVDD</sequence>
<dbReference type="VEuPathDB" id="ToxoDB:TGCOUG_306470"/>
<keyword evidence="4 10" id="KW-0489">Methyltransferase</keyword>
<dbReference type="GO" id="GO:0005789">
    <property type="term" value="C:endoplasmic reticulum membrane"/>
    <property type="evidence" value="ECO:0007669"/>
    <property type="project" value="UniProtKB-SubCell"/>
</dbReference>
<evidence type="ECO:0000256" key="1">
    <source>
        <dbReference type="ARBA" id="ARBA00004141"/>
    </source>
</evidence>
<accession>A0A2G8XMU7</accession>
<keyword evidence="9 10" id="KW-0472">Membrane</keyword>
<comment type="subcellular location">
    <subcellularLocation>
        <location evidence="10">Endoplasmic reticulum membrane</location>
        <topology evidence="10">Multi-pass membrane protein</topology>
    </subcellularLocation>
    <subcellularLocation>
        <location evidence="1">Membrane</location>
        <topology evidence="1">Multi-pass membrane protein</topology>
    </subcellularLocation>
</comment>
<dbReference type="PROSITE" id="PS51564">
    <property type="entry name" value="SAM_ICMT"/>
    <property type="match status" value="1"/>
</dbReference>
<evidence type="ECO:0000256" key="7">
    <source>
        <dbReference type="ARBA" id="ARBA00022692"/>
    </source>
</evidence>
<feature type="region of interest" description="Disordered" evidence="11">
    <location>
        <begin position="283"/>
        <end position="356"/>
    </location>
</feature>
<evidence type="ECO:0000313" key="12">
    <source>
        <dbReference type="EMBL" id="PIL96345.1"/>
    </source>
</evidence>
<feature type="compositionally biased region" description="Basic and acidic residues" evidence="11">
    <location>
        <begin position="287"/>
        <end position="297"/>
    </location>
</feature>
<evidence type="ECO:0000256" key="10">
    <source>
        <dbReference type="RuleBase" id="RU362022"/>
    </source>
</evidence>
<feature type="compositionally biased region" description="Low complexity" evidence="11">
    <location>
        <begin position="172"/>
        <end position="183"/>
    </location>
</feature>
<evidence type="ECO:0000256" key="6">
    <source>
        <dbReference type="ARBA" id="ARBA00022691"/>
    </source>
</evidence>
<evidence type="ECO:0000256" key="2">
    <source>
        <dbReference type="ARBA" id="ARBA00009140"/>
    </source>
</evidence>